<feature type="compositionally biased region" description="Basic and acidic residues" evidence="1">
    <location>
        <begin position="152"/>
        <end position="172"/>
    </location>
</feature>
<feature type="compositionally biased region" description="Pro residues" evidence="1">
    <location>
        <begin position="273"/>
        <end position="282"/>
    </location>
</feature>
<feature type="compositionally biased region" description="Polar residues" evidence="1">
    <location>
        <begin position="423"/>
        <end position="434"/>
    </location>
</feature>
<organism evidence="2 3">
    <name type="scientific">Daphnia magna</name>
    <dbReference type="NCBI Taxonomy" id="35525"/>
    <lineage>
        <taxon>Eukaryota</taxon>
        <taxon>Metazoa</taxon>
        <taxon>Ecdysozoa</taxon>
        <taxon>Arthropoda</taxon>
        <taxon>Crustacea</taxon>
        <taxon>Branchiopoda</taxon>
        <taxon>Diplostraca</taxon>
        <taxon>Cladocera</taxon>
        <taxon>Anomopoda</taxon>
        <taxon>Daphniidae</taxon>
        <taxon>Daphnia</taxon>
    </lineage>
</organism>
<name>A0ABR0ALN3_9CRUS</name>
<reference evidence="2 3" key="1">
    <citation type="journal article" date="2023" name="Nucleic Acids Res.">
        <title>The hologenome of Daphnia magna reveals possible DNA methylation and microbiome-mediated evolution of the host genome.</title>
        <authorList>
            <person name="Chaturvedi A."/>
            <person name="Li X."/>
            <person name="Dhandapani V."/>
            <person name="Marshall H."/>
            <person name="Kissane S."/>
            <person name="Cuenca-Cambronero M."/>
            <person name="Asole G."/>
            <person name="Calvet F."/>
            <person name="Ruiz-Romero M."/>
            <person name="Marangio P."/>
            <person name="Guigo R."/>
            <person name="Rago D."/>
            <person name="Mirbahai L."/>
            <person name="Eastwood N."/>
            <person name="Colbourne J.K."/>
            <person name="Zhou J."/>
            <person name="Mallon E."/>
            <person name="Orsini L."/>
        </authorList>
    </citation>
    <scope>NUCLEOTIDE SEQUENCE [LARGE SCALE GENOMIC DNA]</scope>
    <source>
        <strain evidence="2">LRV0_1</strain>
    </source>
</reference>
<accession>A0ABR0ALN3</accession>
<feature type="region of interest" description="Disordered" evidence="1">
    <location>
        <begin position="573"/>
        <end position="597"/>
    </location>
</feature>
<feature type="compositionally biased region" description="Low complexity" evidence="1">
    <location>
        <begin position="573"/>
        <end position="588"/>
    </location>
</feature>
<evidence type="ECO:0000313" key="3">
    <source>
        <dbReference type="Proteomes" id="UP001234178"/>
    </source>
</evidence>
<feature type="compositionally biased region" description="Basic and acidic residues" evidence="1">
    <location>
        <begin position="12"/>
        <end position="30"/>
    </location>
</feature>
<gene>
    <name evidence="2" type="ORF">OUZ56_015048</name>
</gene>
<feature type="compositionally biased region" description="Basic and acidic residues" evidence="1">
    <location>
        <begin position="38"/>
        <end position="133"/>
    </location>
</feature>
<keyword evidence="3" id="KW-1185">Reference proteome</keyword>
<feature type="compositionally biased region" description="Polar residues" evidence="1">
    <location>
        <begin position="442"/>
        <end position="452"/>
    </location>
</feature>
<dbReference type="EMBL" id="JAOYFB010000038">
    <property type="protein sequence ID" value="KAK4026022.1"/>
    <property type="molecule type" value="Genomic_DNA"/>
</dbReference>
<evidence type="ECO:0000313" key="2">
    <source>
        <dbReference type="EMBL" id="KAK4026022.1"/>
    </source>
</evidence>
<protein>
    <submittedName>
        <fullName evidence="2">Uncharacterized protein</fullName>
    </submittedName>
</protein>
<dbReference type="Proteomes" id="UP001234178">
    <property type="component" value="Unassembled WGS sequence"/>
</dbReference>
<feature type="region of interest" description="Disordered" evidence="1">
    <location>
        <begin position="1"/>
        <end position="314"/>
    </location>
</feature>
<sequence>MSLKPIQRNRKPVADKDYPNEHKPIREQRGYKRIHPSFKPEYERPENAEYERPEKPKYERPEKPEYERPEKPKYERPEKPKYERPENAEYERPENAEYERPEEPTYERPEEPEYERPRKPEYKPVRPYGEKPYEPVTAYPEKPSEPVAAYPDKQDTPYKFQPEYERPEKPEYEPAPPYVDQSYEPVTAYPDNPYEPQAETAPPYVANDYKAVYSYPDRPVETYEPENKPEHVTEPLYPDYPVQQSPPEEYRPQYQTDRPFINQQTDEIRHPYRPYPPRPLPSIRPTYNRPPVNYRRPSRPYGVPHTGYPPGTSISGVTSIRPILNPKNQSLLTVDLDYSLEGEAPTEPPEFEPEEFVIPSTSTKKPEPPRKVYQPIFRKPFRDSPVRPKITRPSNNRVPVEVTEKPTNNEDSPLLAKYKFKGSSKSNDGYGQRTQPRRKQSSKQTSDFTIISSPVEDAGLSESIGYNSQSVENDNSYSITANPDEDQISELDSFLPIEEDFYSSNSSDSDVLYFDDGMIPPLLLRVRDKVSTAKVAEDVPYVVTESLAEIATTTQVPYVTPTVIPSTTIAPTTTTTKTTTSTVTPSTKAGKRKKKKRVRTKALKRGNGTGTIVPASKKVQSVSVIVKDEIVPTANVTLPRTSPRIRFPPRVRFVQKTAERVTRQNEKDADLLASDSVNEAVVSRDFTESDMIGNHAMTKEDLMEWSLNAIPIERLDLVYDSIELEDKPEE</sequence>
<evidence type="ECO:0000256" key="1">
    <source>
        <dbReference type="SAM" id="MobiDB-lite"/>
    </source>
</evidence>
<comment type="caution">
    <text evidence="2">The sequence shown here is derived from an EMBL/GenBank/DDBJ whole genome shotgun (WGS) entry which is preliminary data.</text>
</comment>
<proteinExistence type="predicted"/>
<feature type="compositionally biased region" description="Polar residues" evidence="1">
    <location>
        <begin position="253"/>
        <end position="265"/>
    </location>
</feature>
<feature type="compositionally biased region" description="Basic and acidic residues" evidence="1">
    <location>
        <begin position="218"/>
        <end position="233"/>
    </location>
</feature>
<feature type="region of interest" description="Disordered" evidence="1">
    <location>
        <begin position="340"/>
        <end position="454"/>
    </location>
</feature>